<dbReference type="PATRIC" id="fig|710421.3.peg.769"/>
<dbReference type="HOGENOM" id="CLU_120926_0_0_11"/>
<evidence type="ECO:0000313" key="2">
    <source>
        <dbReference type="Proteomes" id="UP000006057"/>
    </source>
</evidence>
<dbReference type="AlphaFoldDB" id="I4BE78"/>
<dbReference type="STRING" id="710421.Mycch_0768"/>
<dbReference type="KEGG" id="mcb:Mycch_0768"/>
<accession>I4BE78</accession>
<dbReference type="InterPro" id="IPR046036">
    <property type="entry name" value="DUF5994"/>
</dbReference>
<gene>
    <name evidence="1" type="ordered locus">Mycch_0768</name>
</gene>
<sequence>MNGIPRGRRASTPIRVMLADQLGNAIDGGWWPHTSAMAAELPELISALHEPLGEIDAIRINWSPLEGQLDLETIVQGARLSLPGGQHRRPRLMVVVGRRAQAKLLVVPSLTSRALGSTVLRTVAGLGPAEVSGDGRILETACAVLRLAESESATWCASLDL</sequence>
<organism evidence="1 2">
    <name type="scientific">Mycolicibacterium chubuense (strain NBB4)</name>
    <name type="common">Mycobacterium chubuense</name>
    <dbReference type="NCBI Taxonomy" id="710421"/>
    <lineage>
        <taxon>Bacteria</taxon>
        <taxon>Bacillati</taxon>
        <taxon>Actinomycetota</taxon>
        <taxon>Actinomycetes</taxon>
        <taxon>Mycobacteriales</taxon>
        <taxon>Mycobacteriaceae</taxon>
        <taxon>Mycolicibacterium</taxon>
    </lineage>
</organism>
<protein>
    <submittedName>
        <fullName evidence="1">Uncharacterized protein</fullName>
    </submittedName>
</protein>
<dbReference type="eggNOG" id="ENOG50344AN">
    <property type="taxonomic scope" value="Bacteria"/>
</dbReference>
<name>I4BE78_MYCCN</name>
<proteinExistence type="predicted"/>
<dbReference type="RefSeq" id="WP_014814076.1">
    <property type="nucleotide sequence ID" value="NC_018027.1"/>
</dbReference>
<evidence type="ECO:0000313" key="1">
    <source>
        <dbReference type="EMBL" id="AFM15585.1"/>
    </source>
</evidence>
<reference evidence="1 2" key="1">
    <citation type="submission" date="2012-06" db="EMBL/GenBank/DDBJ databases">
        <title>Complete sequence of chromosome of Mycobacterium chubuense NBB4.</title>
        <authorList>
            <consortium name="US DOE Joint Genome Institute"/>
            <person name="Lucas S."/>
            <person name="Han J."/>
            <person name="Lapidus A."/>
            <person name="Cheng J.-F."/>
            <person name="Goodwin L."/>
            <person name="Pitluck S."/>
            <person name="Peters L."/>
            <person name="Mikhailova N."/>
            <person name="Teshima H."/>
            <person name="Detter J.C."/>
            <person name="Han C."/>
            <person name="Tapia R."/>
            <person name="Land M."/>
            <person name="Hauser L."/>
            <person name="Kyrpides N."/>
            <person name="Ivanova N."/>
            <person name="Pagani I."/>
            <person name="Mattes T."/>
            <person name="Holmes A."/>
            <person name="Rutledge P."/>
            <person name="Paulsen I."/>
            <person name="Coleman N."/>
            <person name="Woyke T."/>
        </authorList>
    </citation>
    <scope>NUCLEOTIDE SEQUENCE [LARGE SCALE GENOMIC DNA]</scope>
    <source>
        <strain evidence="1 2">NBB4</strain>
    </source>
</reference>
<dbReference type="Pfam" id="PF19457">
    <property type="entry name" value="DUF5994"/>
    <property type="match status" value="1"/>
</dbReference>
<dbReference type="EMBL" id="CP003053">
    <property type="protein sequence ID" value="AFM15585.1"/>
    <property type="molecule type" value="Genomic_DNA"/>
</dbReference>
<keyword evidence="2" id="KW-1185">Reference proteome</keyword>
<dbReference type="Proteomes" id="UP000006057">
    <property type="component" value="Chromosome"/>
</dbReference>
<dbReference type="OrthoDB" id="3785441at2"/>